<feature type="chain" id="PRO_5025381550" evidence="1">
    <location>
        <begin position="16"/>
        <end position="553"/>
    </location>
</feature>
<keyword evidence="5" id="KW-1185">Reference proteome</keyword>
<feature type="domain" description="Beta-lactamase-related" evidence="2">
    <location>
        <begin position="93"/>
        <end position="398"/>
    </location>
</feature>
<dbReference type="PANTHER" id="PTHR22935">
    <property type="entry name" value="PENICILLIN-BINDING PROTEIN"/>
    <property type="match status" value="1"/>
</dbReference>
<dbReference type="PANTHER" id="PTHR22935:SF97">
    <property type="entry name" value="BETA-LACTAMASE-RELATED DOMAIN-CONTAINING PROTEIN"/>
    <property type="match status" value="1"/>
</dbReference>
<dbReference type="Proteomes" id="UP000799770">
    <property type="component" value="Unassembled WGS sequence"/>
</dbReference>
<reference evidence="4" key="1">
    <citation type="journal article" date="2020" name="Stud. Mycol.">
        <title>101 Dothideomycetes genomes: a test case for predicting lifestyles and emergence of pathogens.</title>
        <authorList>
            <person name="Haridas S."/>
            <person name="Albert R."/>
            <person name="Binder M."/>
            <person name="Bloem J."/>
            <person name="Labutti K."/>
            <person name="Salamov A."/>
            <person name="Andreopoulos B."/>
            <person name="Baker S."/>
            <person name="Barry K."/>
            <person name="Bills G."/>
            <person name="Bluhm B."/>
            <person name="Cannon C."/>
            <person name="Castanera R."/>
            <person name="Culley D."/>
            <person name="Daum C."/>
            <person name="Ezra D."/>
            <person name="Gonzalez J."/>
            <person name="Henrissat B."/>
            <person name="Kuo A."/>
            <person name="Liang C."/>
            <person name="Lipzen A."/>
            <person name="Lutzoni F."/>
            <person name="Magnuson J."/>
            <person name="Mondo S."/>
            <person name="Nolan M."/>
            <person name="Ohm R."/>
            <person name="Pangilinan J."/>
            <person name="Park H.-J."/>
            <person name="Ramirez L."/>
            <person name="Alfaro M."/>
            <person name="Sun H."/>
            <person name="Tritt A."/>
            <person name="Yoshinaga Y."/>
            <person name="Zwiers L.-H."/>
            <person name="Turgeon B."/>
            <person name="Goodwin S."/>
            <person name="Spatafora J."/>
            <person name="Crous P."/>
            <person name="Grigoriev I."/>
        </authorList>
    </citation>
    <scope>NUCLEOTIDE SEQUENCE</scope>
    <source>
        <strain evidence="4">CBS 627.86</strain>
    </source>
</reference>
<evidence type="ECO:0000313" key="5">
    <source>
        <dbReference type="Proteomes" id="UP000799770"/>
    </source>
</evidence>
<dbReference type="EMBL" id="ML977347">
    <property type="protein sequence ID" value="KAF2108523.1"/>
    <property type="molecule type" value="Genomic_DNA"/>
</dbReference>
<dbReference type="InterPro" id="IPR012338">
    <property type="entry name" value="Beta-lactam/transpept-like"/>
</dbReference>
<accession>A0A6A5YNJ8</accession>
<evidence type="ECO:0000256" key="1">
    <source>
        <dbReference type="SAM" id="SignalP"/>
    </source>
</evidence>
<proteinExistence type="predicted"/>
<evidence type="ECO:0000313" key="4">
    <source>
        <dbReference type="EMBL" id="KAF2108523.1"/>
    </source>
</evidence>
<evidence type="ECO:0000259" key="2">
    <source>
        <dbReference type="Pfam" id="PF00144"/>
    </source>
</evidence>
<dbReference type="OrthoDB" id="10250282at2759"/>
<dbReference type="Gene3D" id="3.40.710.10">
    <property type="entry name" value="DD-peptidase/beta-lactamase superfamily"/>
    <property type="match status" value="1"/>
</dbReference>
<dbReference type="InterPro" id="IPR001466">
    <property type="entry name" value="Beta-lactam-related"/>
</dbReference>
<feature type="signal peptide" evidence="1">
    <location>
        <begin position="1"/>
        <end position="15"/>
    </location>
</feature>
<sequence>MQFLAFLLSLSTVTASGLCPVLGPVFPPVKSLHDATTLHTAFNKTQLQLDDAFRTGNSSKGPISPNRTYSLEIFSASDAKPLFEYHHRGANLVNTTGPIGGDSVYRVGSFTKLLTIYLLLLEAGDGILHEPVTKYLPELKGKDDWDEMTVGALASHLGGLAADCKSLDYMDATEGSPGGLSPDGGFPQLPKNEQSPCVFNETHCSRAEVLKAVRARPRTYLPYTTPAYSNTGFVLLGMILETVAGKSYEDVLQSALVEPLHLKGTTSSIPKSVAGGVIISDPTSSGWYADFRGITAMGGAFSSTHDLATIGRSILASSLLPSNTTRAWLKPATFTSSLTGGVGMPWEIYRASLDAKNNRVVDIYTKGGEVGVYTAILALMPDYDVGFAVAMASEVGETPYPLNDLIVETLLPALEEVGREQAHARFAGTYTATNINSTITLSTSPGKSGLKIDRWISNSTNDIVKAFGDPEDFRAYFTNVESEDGKEVHWRANSGFTDGGEGNGPFTSCQTWLNVDRPTWGLYGLDDFTFHLGKDGKVDRLEVKALKVVLEKQ</sequence>
<keyword evidence="1" id="KW-0732">Signal</keyword>
<protein>
    <submittedName>
        <fullName evidence="4">Beta-lactamase/transpeptidase-like protein</fullName>
    </submittedName>
</protein>
<feature type="domain" description="Beta-lactamase-like ARB-00930-like C-terminal" evidence="3">
    <location>
        <begin position="419"/>
        <end position="552"/>
    </location>
</feature>
<dbReference type="Pfam" id="PF26335">
    <property type="entry name" value="ARB_00930_C"/>
    <property type="match status" value="1"/>
</dbReference>
<dbReference type="AlphaFoldDB" id="A0A6A5YNJ8"/>
<name>A0A6A5YNJ8_9PLEO</name>
<dbReference type="SUPFAM" id="SSF56601">
    <property type="entry name" value="beta-lactamase/transpeptidase-like"/>
    <property type="match status" value="1"/>
</dbReference>
<organism evidence="4 5">
    <name type="scientific">Lophiotrema nucula</name>
    <dbReference type="NCBI Taxonomy" id="690887"/>
    <lineage>
        <taxon>Eukaryota</taxon>
        <taxon>Fungi</taxon>
        <taxon>Dikarya</taxon>
        <taxon>Ascomycota</taxon>
        <taxon>Pezizomycotina</taxon>
        <taxon>Dothideomycetes</taxon>
        <taxon>Pleosporomycetidae</taxon>
        <taxon>Pleosporales</taxon>
        <taxon>Lophiotremataceae</taxon>
        <taxon>Lophiotrema</taxon>
    </lineage>
</organism>
<dbReference type="InterPro" id="IPR051478">
    <property type="entry name" value="Beta-lactamase-like_AB/R"/>
</dbReference>
<evidence type="ECO:0000259" key="3">
    <source>
        <dbReference type="Pfam" id="PF26335"/>
    </source>
</evidence>
<dbReference type="Pfam" id="PF00144">
    <property type="entry name" value="Beta-lactamase"/>
    <property type="match status" value="1"/>
</dbReference>
<dbReference type="InterPro" id="IPR058664">
    <property type="entry name" value="ARB_00930-like_C"/>
</dbReference>
<gene>
    <name evidence="4" type="ORF">BDV96DRAFT_670954</name>
</gene>